<comment type="subcellular location">
    <subcellularLocation>
        <location evidence="1">Secreted</location>
    </subcellularLocation>
</comment>
<dbReference type="Gene3D" id="2.160.20.160">
    <property type="match status" value="1"/>
</dbReference>
<feature type="region of interest" description="Disordered" evidence="3">
    <location>
        <begin position="310"/>
        <end position="352"/>
    </location>
</feature>
<dbReference type="EMBL" id="CP094970">
    <property type="protein sequence ID" value="UYM07022.1"/>
    <property type="molecule type" value="Genomic_DNA"/>
</dbReference>
<dbReference type="SUPFAM" id="SSF51120">
    <property type="entry name" value="beta-Roll"/>
    <property type="match status" value="2"/>
</dbReference>
<dbReference type="PROSITE" id="PS00330">
    <property type="entry name" value="HEMOLYSIN_CALCIUM"/>
    <property type="match status" value="1"/>
</dbReference>
<reference evidence="5" key="1">
    <citation type="submission" date="2022-01" db="EMBL/GenBank/DDBJ databases">
        <title>Nocardioidaceae gen. sp. A5X3R13.</title>
        <authorList>
            <person name="Lopez Marin M.A."/>
            <person name="Uhlik O."/>
        </authorList>
    </citation>
    <scope>NUCLEOTIDE SEQUENCE</scope>
    <source>
        <strain evidence="5">A5X3R13</strain>
    </source>
</reference>
<name>A0AA46TLB8_9ACTN</name>
<feature type="compositionally biased region" description="Basic residues" evidence="3">
    <location>
        <begin position="389"/>
        <end position="403"/>
    </location>
</feature>
<dbReference type="GO" id="GO:0005509">
    <property type="term" value="F:calcium ion binding"/>
    <property type="evidence" value="ECO:0007669"/>
    <property type="project" value="InterPro"/>
</dbReference>
<proteinExistence type="predicted"/>
<protein>
    <recommendedName>
        <fullName evidence="7">Calcium-binding protein</fullName>
    </recommendedName>
</protein>
<dbReference type="AlphaFoldDB" id="A0AA46TLB8"/>
<evidence type="ECO:0000256" key="4">
    <source>
        <dbReference type="SAM" id="SignalP"/>
    </source>
</evidence>
<keyword evidence="2" id="KW-0964">Secreted</keyword>
<evidence type="ECO:0008006" key="7">
    <source>
        <dbReference type="Google" id="ProtNLM"/>
    </source>
</evidence>
<dbReference type="Pfam" id="PF00353">
    <property type="entry name" value="HemolysinCabind"/>
    <property type="match status" value="2"/>
</dbReference>
<dbReference type="InterPro" id="IPR001343">
    <property type="entry name" value="Hemolysn_Ca-bd"/>
</dbReference>
<dbReference type="RefSeq" id="WP_271635966.1">
    <property type="nucleotide sequence ID" value="NZ_CP094970.1"/>
</dbReference>
<evidence type="ECO:0000256" key="2">
    <source>
        <dbReference type="ARBA" id="ARBA00022525"/>
    </source>
</evidence>
<dbReference type="KEGG" id="sgrg:L0C25_08080"/>
<evidence type="ECO:0000313" key="5">
    <source>
        <dbReference type="EMBL" id="UYM07022.1"/>
    </source>
</evidence>
<dbReference type="InterPro" id="IPR011049">
    <property type="entry name" value="Serralysin-like_metalloprot_C"/>
</dbReference>
<keyword evidence="4" id="KW-0732">Signal</keyword>
<organism evidence="5 6">
    <name type="scientific">Solicola gregarius</name>
    <dbReference type="NCBI Taxonomy" id="2908642"/>
    <lineage>
        <taxon>Bacteria</taxon>
        <taxon>Bacillati</taxon>
        <taxon>Actinomycetota</taxon>
        <taxon>Actinomycetes</taxon>
        <taxon>Propionibacteriales</taxon>
        <taxon>Nocardioidaceae</taxon>
        <taxon>Solicola</taxon>
    </lineage>
</organism>
<dbReference type="Proteomes" id="UP001164390">
    <property type="component" value="Chromosome"/>
</dbReference>
<dbReference type="GO" id="GO:0005576">
    <property type="term" value="C:extracellular region"/>
    <property type="evidence" value="ECO:0007669"/>
    <property type="project" value="UniProtKB-SubCell"/>
</dbReference>
<sequence>MKRISTSLISLGAAMVVLAPAPAAVASGQTVGRDKPRCHGAIATIVGTSGKDDLRGTPHRDVIVARGGKDTIDGFAGNDVICGGRAEDAIRGGPGDDTIDGQQDGVQWAGPAIYYPNRIQGGPGDDKVIESSKGTPDLLTFESADRGITADLAKGRVRGQGRDRLKGAFRIIGTPHGDRVTAPGRASMALGRGRDRVVVDRGRVATGKGDDTITVRANGRFDIVSGPGDDSISLPNTGSNHVSGSWEVWAGYGDDSVSSNVPGISIYAEEGNDRVEATASTWTVAPGPGRNTVIGSAAVDRVHLSNGRDTVRTNGGDDVVKNGSGRSNVRLGAGDDKVQGASLGGKAPVKPDTFRGGRGVDLVSYEYWYPPHGRRGLTVHLGKGGCDRHVHRPRQHPGIRAGKRNVGTGPADR</sequence>
<feature type="chain" id="PRO_5041246917" description="Calcium-binding protein" evidence="4">
    <location>
        <begin position="27"/>
        <end position="413"/>
    </location>
</feature>
<dbReference type="Gene3D" id="2.150.10.10">
    <property type="entry name" value="Serralysin-like metalloprotease, C-terminal"/>
    <property type="match status" value="1"/>
</dbReference>
<dbReference type="PRINTS" id="PR00313">
    <property type="entry name" value="CABNDNGRPT"/>
</dbReference>
<evidence type="ECO:0000256" key="3">
    <source>
        <dbReference type="SAM" id="MobiDB-lite"/>
    </source>
</evidence>
<evidence type="ECO:0000313" key="6">
    <source>
        <dbReference type="Proteomes" id="UP001164390"/>
    </source>
</evidence>
<keyword evidence="6" id="KW-1185">Reference proteome</keyword>
<dbReference type="InterPro" id="IPR050557">
    <property type="entry name" value="RTX_toxin/Mannuronan_C5-epim"/>
</dbReference>
<gene>
    <name evidence="5" type="ORF">L0C25_08080</name>
</gene>
<evidence type="ECO:0000256" key="1">
    <source>
        <dbReference type="ARBA" id="ARBA00004613"/>
    </source>
</evidence>
<accession>A0AA46TLB8</accession>
<feature type="region of interest" description="Disordered" evidence="3">
    <location>
        <begin position="389"/>
        <end position="413"/>
    </location>
</feature>
<dbReference type="InterPro" id="IPR018511">
    <property type="entry name" value="Hemolysin-typ_Ca-bd_CS"/>
</dbReference>
<dbReference type="PANTHER" id="PTHR38340">
    <property type="entry name" value="S-LAYER PROTEIN"/>
    <property type="match status" value="1"/>
</dbReference>
<feature type="signal peptide" evidence="4">
    <location>
        <begin position="1"/>
        <end position="26"/>
    </location>
</feature>
<dbReference type="PANTHER" id="PTHR38340:SF1">
    <property type="entry name" value="S-LAYER PROTEIN"/>
    <property type="match status" value="1"/>
</dbReference>